<dbReference type="PROSITE" id="PS00646">
    <property type="entry name" value="RIBOSOMAL_S13_1"/>
    <property type="match status" value="1"/>
</dbReference>
<proteinExistence type="inferred from homology"/>
<evidence type="ECO:0000256" key="8">
    <source>
        <dbReference type="RuleBase" id="RU003830"/>
    </source>
</evidence>
<keyword evidence="3 7" id="KW-0694">RNA-binding</keyword>
<dbReference type="PANTHER" id="PTHR10871">
    <property type="entry name" value="30S RIBOSOMAL PROTEIN S13/40S RIBOSOMAL PROTEIN S18"/>
    <property type="match status" value="1"/>
</dbReference>
<feature type="region of interest" description="Disordered" evidence="9">
    <location>
        <begin position="93"/>
        <end position="126"/>
    </location>
</feature>
<dbReference type="PANTHER" id="PTHR10871:SF1">
    <property type="entry name" value="SMALL RIBOSOMAL SUBUNIT PROTEIN US13M"/>
    <property type="match status" value="1"/>
</dbReference>
<dbReference type="PIRSF" id="PIRSF002134">
    <property type="entry name" value="Ribosomal_S13"/>
    <property type="match status" value="1"/>
</dbReference>
<dbReference type="InterPro" id="IPR027437">
    <property type="entry name" value="Rbsml_uS13_C"/>
</dbReference>
<dbReference type="EMBL" id="JBHUEA010000007">
    <property type="protein sequence ID" value="MFD1721133.1"/>
    <property type="molecule type" value="Genomic_DNA"/>
</dbReference>
<dbReference type="InterPro" id="IPR010979">
    <property type="entry name" value="Ribosomal_uS13-like_H2TH"/>
</dbReference>
<dbReference type="GO" id="GO:0005840">
    <property type="term" value="C:ribosome"/>
    <property type="evidence" value="ECO:0007669"/>
    <property type="project" value="UniProtKB-KW"/>
</dbReference>
<dbReference type="Gene3D" id="1.10.8.50">
    <property type="match status" value="1"/>
</dbReference>
<accession>A0ABW4LD73</accession>
<dbReference type="SUPFAM" id="SSF46946">
    <property type="entry name" value="S13-like H2TH domain"/>
    <property type="match status" value="1"/>
</dbReference>
<sequence length="126" mass="14133">MARLAGVDIPREKRVEVALTYIYGVGRTRAAETLKATGVSPDTRVRNLTDDELVALRDHIEGTYKVEGDLRREVAADIRRKVEIGSYEGLRHRRGLPVRGQRTKTNARTRKGPKRTVAGKKKAGRK</sequence>
<keyword evidence="11" id="KW-1185">Reference proteome</keyword>
<evidence type="ECO:0000256" key="3">
    <source>
        <dbReference type="ARBA" id="ARBA00022884"/>
    </source>
</evidence>
<organism evidence="10 11">
    <name type="scientific">Amnibacterium endophyticum</name>
    <dbReference type="NCBI Taxonomy" id="2109337"/>
    <lineage>
        <taxon>Bacteria</taxon>
        <taxon>Bacillati</taxon>
        <taxon>Actinomycetota</taxon>
        <taxon>Actinomycetes</taxon>
        <taxon>Micrococcales</taxon>
        <taxon>Microbacteriaceae</taxon>
        <taxon>Amnibacterium</taxon>
    </lineage>
</organism>
<evidence type="ECO:0000256" key="7">
    <source>
        <dbReference type="HAMAP-Rule" id="MF_01315"/>
    </source>
</evidence>
<evidence type="ECO:0000256" key="2">
    <source>
        <dbReference type="ARBA" id="ARBA00022730"/>
    </source>
</evidence>
<protein>
    <recommendedName>
        <fullName evidence="6 7">Small ribosomal subunit protein uS13</fullName>
    </recommendedName>
</protein>
<dbReference type="Pfam" id="PF00416">
    <property type="entry name" value="Ribosomal_S13"/>
    <property type="match status" value="1"/>
</dbReference>
<comment type="caution">
    <text evidence="10">The sequence shown here is derived from an EMBL/GenBank/DDBJ whole genome shotgun (WGS) entry which is preliminary data.</text>
</comment>
<gene>
    <name evidence="7 10" type="primary">rpsM</name>
    <name evidence="10" type="ORF">ACFSBI_06180</name>
</gene>
<name>A0ABW4LD73_9MICO</name>
<dbReference type="InterPro" id="IPR018269">
    <property type="entry name" value="Ribosomal_uS13_CS"/>
</dbReference>
<evidence type="ECO:0000256" key="1">
    <source>
        <dbReference type="ARBA" id="ARBA00008080"/>
    </source>
</evidence>
<evidence type="ECO:0000256" key="5">
    <source>
        <dbReference type="ARBA" id="ARBA00023274"/>
    </source>
</evidence>
<keyword evidence="7" id="KW-0820">tRNA-binding</keyword>
<evidence type="ECO:0000256" key="6">
    <source>
        <dbReference type="ARBA" id="ARBA00035166"/>
    </source>
</evidence>
<dbReference type="Proteomes" id="UP001597347">
    <property type="component" value="Unassembled WGS sequence"/>
</dbReference>
<keyword evidence="5 7" id="KW-0687">Ribonucleoprotein</keyword>
<dbReference type="NCBIfam" id="TIGR03631">
    <property type="entry name" value="uS13_bact"/>
    <property type="match status" value="1"/>
</dbReference>
<evidence type="ECO:0000256" key="9">
    <source>
        <dbReference type="SAM" id="MobiDB-lite"/>
    </source>
</evidence>
<reference evidence="11" key="1">
    <citation type="journal article" date="2019" name="Int. J. Syst. Evol. Microbiol.">
        <title>The Global Catalogue of Microorganisms (GCM) 10K type strain sequencing project: providing services to taxonomists for standard genome sequencing and annotation.</title>
        <authorList>
            <consortium name="The Broad Institute Genomics Platform"/>
            <consortium name="The Broad Institute Genome Sequencing Center for Infectious Disease"/>
            <person name="Wu L."/>
            <person name="Ma J."/>
        </authorList>
    </citation>
    <scope>NUCLEOTIDE SEQUENCE [LARGE SCALE GENOMIC DNA]</scope>
    <source>
        <strain evidence="11">CGMCC 1.12471</strain>
    </source>
</reference>
<evidence type="ECO:0000313" key="10">
    <source>
        <dbReference type="EMBL" id="MFD1721133.1"/>
    </source>
</evidence>
<evidence type="ECO:0000256" key="4">
    <source>
        <dbReference type="ARBA" id="ARBA00022980"/>
    </source>
</evidence>
<dbReference type="Gene3D" id="4.10.910.10">
    <property type="entry name" value="30s ribosomal protein s13, domain 2"/>
    <property type="match status" value="1"/>
</dbReference>
<keyword evidence="2 7" id="KW-0699">rRNA-binding</keyword>
<evidence type="ECO:0000313" key="11">
    <source>
        <dbReference type="Proteomes" id="UP001597347"/>
    </source>
</evidence>
<dbReference type="RefSeq" id="WP_377933097.1">
    <property type="nucleotide sequence ID" value="NZ_JBHUEA010000007.1"/>
</dbReference>
<comment type="function">
    <text evidence="7">Located at the top of the head of the 30S subunit, it contacts several helices of the 16S rRNA. In the 70S ribosome it contacts the 23S rRNA (bridge B1a) and protein L5 of the 50S subunit (bridge B1b), connecting the 2 subunits; these bridges are implicated in subunit movement. Contacts the tRNAs in the A and P-sites.</text>
</comment>
<comment type="subunit">
    <text evidence="7">Part of the 30S ribosomal subunit. Forms a loose heterodimer with protein S19. Forms two bridges to the 50S subunit in the 70S ribosome.</text>
</comment>
<dbReference type="HAMAP" id="MF_01315">
    <property type="entry name" value="Ribosomal_uS13"/>
    <property type="match status" value="1"/>
</dbReference>
<dbReference type="InterPro" id="IPR001892">
    <property type="entry name" value="Ribosomal_uS13"/>
</dbReference>
<keyword evidence="4 7" id="KW-0689">Ribosomal protein</keyword>
<dbReference type="PROSITE" id="PS50159">
    <property type="entry name" value="RIBOSOMAL_S13_2"/>
    <property type="match status" value="1"/>
</dbReference>
<comment type="similarity">
    <text evidence="1 7 8">Belongs to the universal ribosomal protein uS13 family.</text>
</comment>
<dbReference type="InterPro" id="IPR019980">
    <property type="entry name" value="Ribosomal_uS13_bac-type"/>
</dbReference>